<comment type="similarity">
    <text evidence="7">Belongs to the GlnE family.</text>
</comment>
<dbReference type="Gene3D" id="3.30.460.10">
    <property type="entry name" value="Beta Polymerase, domain 2"/>
    <property type="match status" value="2"/>
</dbReference>
<keyword evidence="1 7" id="KW-0808">Transferase</keyword>
<reference evidence="11" key="1">
    <citation type="submission" date="2017-06" db="EMBL/GenBank/DDBJ databases">
        <authorList>
            <person name="Rodrigo-Torres L."/>
            <person name="Arahal R.D."/>
            <person name="Lucena T."/>
        </authorList>
    </citation>
    <scope>NUCLEOTIDE SEQUENCE [LARGE SCALE GENOMIC DNA]</scope>
    <source>
        <strain evidence="11">CECT 9190</strain>
    </source>
</reference>
<evidence type="ECO:0000256" key="5">
    <source>
        <dbReference type="ARBA" id="ARBA00022842"/>
    </source>
</evidence>
<dbReference type="SUPFAM" id="SSF81593">
    <property type="entry name" value="Nucleotidyltransferase substrate binding subunit/domain"/>
    <property type="match status" value="2"/>
</dbReference>
<evidence type="ECO:0000256" key="6">
    <source>
        <dbReference type="ARBA" id="ARBA00023268"/>
    </source>
</evidence>
<feature type="domain" description="PII-uridylyltransferase/Glutamine-synthetase adenylyltransferase" evidence="9">
    <location>
        <begin position="310"/>
        <end position="448"/>
    </location>
</feature>
<dbReference type="PANTHER" id="PTHR30621:SF0">
    <property type="entry name" value="BIFUNCTIONAL GLUTAMINE SYNTHETASE ADENYLYLTRANSFERASE_ADENYLYL-REMOVING ENZYME"/>
    <property type="match status" value="1"/>
</dbReference>
<evidence type="ECO:0000313" key="10">
    <source>
        <dbReference type="EMBL" id="SMY37655.1"/>
    </source>
</evidence>
<dbReference type="NCBIfam" id="NF008292">
    <property type="entry name" value="PRK11072.1"/>
    <property type="match status" value="1"/>
</dbReference>
<dbReference type="GO" id="GO:0047388">
    <property type="term" value="F:[glutamine synthetase]-adenylyl-L-tyrosine phosphorylase activity"/>
    <property type="evidence" value="ECO:0007669"/>
    <property type="project" value="UniProtKB-EC"/>
</dbReference>
<keyword evidence="11" id="KW-1185">Reference proteome</keyword>
<dbReference type="EC" id="2.7.7.42" evidence="7"/>
<dbReference type="InterPro" id="IPR005190">
    <property type="entry name" value="GlnE_rpt_dom"/>
</dbReference>
<protein>
    <recommendedName>
        <fullName evidence="7">Bifunctional glutamine synthetase adenylyltransferase/adenylyl-removing enzyme</fullName>
    </recommendedName>
    <alternativeName>
        <fullName evidence="7">ATP:glutamine synthetase adenylyltransferase</fullName>
    </alternativeName>
    <alternativeName>
        <fullName evidence="7">ATase</fullName>
    </alternativeName>
    <domain>
        <recommendedName>
            <fullName evidence="7">Glutamine synthetase adenylyl-L-tyrosine phosphorylase</fullName>
            <ecNumber evidence="7">2.7.7.89</ecNumber>
        </recommendedName>
        <alternativeName>
            <fullName evidence="7">Adenylyl removase</fullName>
            <shortName evidence="7">AR</shortName>
            <shortName evidence="7">AT-N</shortName>
        </alternativeName>
    </domain>
    <domain>
        <recommendedName>
            <fullName evidence="7">Glutamine synthetase adenylyl transferase</fullName>
            <ecNumber evidence="7">2.7.7.42</ecNumber>
        </recommendedName>
        <alternativeName>
            <fullName evidence="7">Adenylyl transferase</fullName>
            <shortName evidence="7">AT</shortName>
            <shortName evidence="7">AT-C</shortName>
        </alternativeName>
    </domain>
</protein>
<keyword evidence="5 7" id="KW-0460">Magnesium</keyword>
<dbReference type="Pfam" id="PF03710">
    <property type="entry name" value="GlnE"/>
    <property type="match status" value="2"/>
</dbReference>
<keyword evidence="10" id="KW-0436">Ligase</keyword>
<dbReference type="GO" id="GO:0008882">
    <property type="term" value="F:[glutamate-ammonia-ligase] adenylyltransferase activity"/>
    <property type="evidence" value="ECO:0007669"/>
    <property type="project" value="UniProtKB-UniRule"/>
</dbReference>
<dbReference type="RefSeq" id="WP_087845975.1">
    <property type="nucleotide sequence ID" value="NZ_FYAK01000008.1"/>
</dbReference>
<evidence type="ECO:0000313" key="11">
    <source>
        <dbReference type="Proteomes" id="UP000195963"/>
    </source>
</evidence>
<dbReference type="Gene3D" id="1.20.120.330">
    <property type="entry name" value="Nucleotidyltransferases domain 2"/>
    <property type="match status" value="2"/>
</dbReference>
<evidence type="ECO:0000256" key="1">
    <source>
        <dbReference type="ARBA" id="ARBA00022679"/>
    </source>
</evidence>
<dbReference type="PANTHER" id="PTHR30621">
    <property type="entry name" value="GLUTAMINE SYNTHETASE ADENYLYLTRANSFERASE"/>
    <property type="match status" value="1"/>
</dbReference>
<dbReference type="GO" id="GO:0016874">
    <property type="term" value="F:ligase activity"/>
    <property type="evidence" value="ECO:0007669"/>
    <property type="project" value="UniProtKB-KW"/>
</dbReference>
<feature type="domain" description="Glutamate-ammonia ligase adenylyltransferase repeated" evidence="8">
    <location>
        <begin position="564"/>
        <end position="816"/>
    </location>
</feature>
<keyword evidence="2 7" id="KW-0548">Nucleotidyltransferase</keyword>
<dbReference type="FunFam" id="3.30.460.10:FF:000014">
    <property type="entry name" value="Bifunctional glutamine synthetase adenylyltransferase/adenylyl-removing enzyme"/>
    <property type="match status" value="1"/>
</dbReference>
<dbReference type="InterPro" id="IPR023057">
    <property type="entry name" value="GlnE"/>
</dbReference>
<dbReference type="GO" id="GO:0005829">
    <property type="term" value="C:cytosol"/>
    <property type="evidence" value="ECO:0007669"/>
    <property type="project" value="TreeGrafter"/>
</dbReference>
<dbReference type="EMBL" id="FYAK01000008">
    <property type="protein sequence ID" value="SMY37655.1"/>
    <property type="molecule type" value="Genomic_DNA"/>
</dbReference>
<dbReference type="EC" id="2.7.7.89" evidence="7"/>
<dbReference type="GO" id="GO:0000287">
    <property type="term" value="F:magnesium ion binding"/>
    <property type="evidence" value="ECO:0007669"/>
    <property type="project" value="UniProtKB-UniRule"/>
</dbReference>
<keyword evidence="4 7" id="KW-0067">ATP-binding</keyword>
<feature type="region of interest" description="Adenylyl transferase" evidence="7">
    <location>
        <begin position="461"/>
        <end position="960"/>
    </location>
</feature>
<dbReference type="FunFam" id="1.20.120.330:FF:000008">
    <property type="entry name" value="Bifunctional glutamine synthetase adenylyltransferase/adenylyl-removing enzyme"/>
    <property type="match status" value="1"/>
</dbReference>
<evidence type="ECO:0000256" key="4">
    <source>
        <dbReference type="ARBA" id="ARBA00022840"/>
    </source>
</evidence>
<dbReference type="FunFam" id="3.30.460.10:FF:000009">
    <property type="entry name" value="Bifunctional glutamine synthetase adenylyltransferase/adenylyl-removing enzyme"/>
    <property type="match status" value="1"/>
</dbReference>
<dbReference type="GO" id="GO:0000820">
    <property type="term" value="P:regulation of glutamine family amino acid metabolic process"/>
    <property type="evidence" value="ECO:0007669"/>
    <property type="project" value="UniProtKB-UniRule"/>
</dbReference>
<comment type="function">
    <text evidence="7">Involved in the regulation of glutamine synthetase GlnA, a key enzyme in the process to assimilate ammonia. When cellular nitrogen levels are high, the C-terminal adenylyl transferase (AT) inactivates GlnA by covalent transfer of an adenylyl group from ATP to specific tyrosine residue of GlnA, thus reducing its activity. Conversely, when nitrogen levels are low, the N-terminal adenylyl removase (AR) activates GlnA by removing the adenylyl group by phosphorolysis, increasing its activity. The regulatory region of GlnE binds the signal transduction protein PII (GlnB) which indicates the nitrogen status of the cell.</text>
</comment>
<accession>A0A1Y6MM38</accession>
<comment type="cofactor">
    <cofactor evidence="7">
        <name>Mg(2+)</name>
        <dbReference type="ChEBI" id="CHEBI:18420"/>
    </cofactor>
</comment>
<dbReference type="FunFam" id="1.20.120.330:FF:000005">
    <property type="entry name" value="Bifunctional glutamine synthetase adenylyltransferase/adenylyl-removing enzyme"/>
    <property type="match status" value="1"/>
</dbReference>
<gene>
    <name evidence="7 10" type="primary">glnE</name>
    <name evidence="10" type="ORF">PMAL9190_03111</name>
</gene>
<keyword evidence="3 7" id="KW-0547">Nucleotide-binding</keyword>
<organism evidence="10 11">
    <name type="scientific">Photobacterium malacitanum</name>
    <dbReference type="NCBI Taxonomy" id="2204294"/>
    <lineage>
        <taxon>Bacteria</taxon>
        <taxon>Pseudomonadati</taxon>
        <taxon>Pseudomonadota</taxon>
        <taxon>Gammaproteobacteria</taxon>
        <taxon>Vibrionales</taxon>
        <taxon>Vibrionaceae</taxon>
        <taxon>Photobacterium</taxon>
    </lineage>
</organism>
<evidence type="ECO:0000259" key="8">
    <source>
        <dbReference type="Pfam" id="PF03710"/>
    </source>
</evidence>
<dbReference type="GO" id="GO:0005524">
    <property type="term" value="F:ATP binding"/>
    <property type="evidence" value="ECO:0007669"/>
    <property type="project" value="UniProtKB-UniRule"/>
</dbReference>
<comment type="catalytic activity">
    <reaction evidence="7">
        <text>[glutamine synthetase]-O(4)-(5'-adenylyl)-L-tyrosine + phosphate = [glutamine synthetase]-L-tyrosine + ADP</text>
        <dbReference type="Rhea" id="RHEA:43716"/>
        <dbReference type="Rhea" id="RHEA-COMP:10660"/>
        <dbReference type="Rhea" id="RHEA-COMP:10661"/>
        <dbReference type="ChEBI" id="CHEBI:43474"/>
        <dbReference type="ChEBI" id="CHEBI:46858"/>
        <dbReference type="ChEBI" id="CHEBI:83624"/>
        <dbReference type="ChEBI" id="CHEBI:456216"/>
        <dbReference type="EC" id="2.7.7.89"/>
    </reaction>
</comment>
<dbReference type="InterPro" id="IPR043519">
    <property type="entry name" value="NT_sf"/>
</dbReference>
<evidence type="ECO:0000256" key="2">
    <source>
        <dbReference type="ARBA" id="ARBA00022695"/>
    </source>
</evidence>
<comment type="catalytic activity">
    <reaction evidence="7">
        <text>[glutamine synthetase]-L-tyrosine + ATP = [glutamine synthetase]-O(4)-(5'-adenylyl)-L-tyrosine + diphosphate</text>
        <dbReference type="Rhea" id="RHEA:18589"/>
        <dbReference type="Rhea" id="RHEA-COMP:10660"/>
        <dbReference type="Rhea" id="RHEA-COMP:10661"/>
        <dbReference type="ChEBI" id="CHEBI:30616"/>
        <dbReference type="ChEBI" id="CHEBI:33019"/>
        <dbReference type="ChEBI" id="CHEBI:46858"/>
        <dbReference type="ChEBI" id="CHEBI:83624"/>
        <dbReference type="EC" id="2.7.7.42"/>
    </reaction>
</comment>
<dbReference type="Proteomes" id="UP000195963">
    <property type="component" value="Unassembled WGS sequence"/>
</dbReference>
<keyword evidence="6 7" id="KW-0511">Multifunctional enzyme</keyword>
<dbReference type="Gene3D" id="1.20.120.1510">
    <property type="match status" value="1"/>
</dbReference>
<dbReference type="Gene3D" id="1.10.4050.10">
    <property type="entry name" value="Glutamine synthase adenylyltransferase GlnE"/>
    <property type="match status" value="1"/>
</dbReference>
<sequence>MAIEKSYPTIHHCSDLVAAADLAWEKLTQQQPQQLALWQDEAQHELYAMLGLSDFISASLQQDPQLLEWLFEHYLDCGTIDYRELLAQQLDQVTDEASLMRSLRHFRRRYMTLIAWQDFSHRVELEQSLASLSQLAEALIMEAYHWLYQQCCTEWGTPVNDQGEPQPMLILGMGKLGGGELNFSSDIDLIFTYPENGETVGGRRSLANAQFFTRLGQRLIKALDQITYDGFCYRVDMRLRPFGDSGPLVMSYAALEDYYQEQGRDWERYAMIKARVMGKESFSQYQGLRQMLRPFVFRRYIDFSAIQSLRRMKAMIGSEVRRRGLTNNIKLGAGGIREVEFIAQSFQLIRGGREPSLRGRGLLPTLAAIKALALLPDTDVDALTSGYCHLRRLENLLQAIDDKQTQTLPDKPLDQARLACAMAQPDWASLMAITTQHMTAIHAIFDDIIGHDDQDSQQEVATQYHEMWAMVTNEDVLLTILAEIEAPEQQQQAQNLISFKHELFKRTLGPRGREALATLMPEILAQVVLRDDAVKLLPRLTKLIIRIATRTTYLELLTEHPVALKQLIRLCAASPMVADQLALYPLLLDELLDPQHLYQPTELTSYQDELREYLARIPEEDMEQQMEAIRQFKQTQLLRIAAADIAGVLPLMKVSDHLTYLAEAIIAAVVNQAWLQTAAKYGEPSHLLERQSKGFAVIGYGKVGGWELGYGSDLDLVFVHDCPDNVYTTGNKEIDGRQFYLRLAQRIIHLFSTRTASGVLYDVDMRLRPSGASGLLVTTVSAFGEYQQQQAWTWEHQALVRARMVYGDAQLQAAFSDVRQQVLTLKRDSVQLANDVITMRDKMRVHLGKKKASMFGLKQDQGGITDIEFLAQYLVLAYAHQQPALTRWSDNIRIFDSLAVTDVIDSTTATQLQQAYCDMRNAIHRLSLLGLPAYVEQQQFTDERHTVTQVWQQWLAPHKV</sequence>
<evidence type="ECO:0000256" key="7">
    <source>
        <dbReference type="HAMAP-Rule" id="MF_00802"/>
    </source>
</evidence>
<evidence type="ECO:0000259" key="9">
    <source>
        <dbReference type="Pfam" id="PF08335"/>
    </source>
</evidence>
<feature type="region of interest" description="Adenylyl removase" evidence="7">
    <location>
        <begin position="1"/>
        <end position="453"/>
    </location>
</feature>
<name>A0A1Y6MM38_9GAMM</name>
<dbReference type="Pfam" id="PF08335">
    <property type="entry name" value="GlnD_UR_UTase"/>
    <property type="match status" value="2"/>
</dbReference>
<dbReference type="FunFam" id="1.20.120.1510:FF:000001">
    <property type="entry name" value="Bifunctional glutamine synthetase adenylyltransferase/adenylyl-removing enzyme"/>
    <property type="match status" value="1"/>
</dbReference>
<dbReference type="AlphaFoldDB" id="A0A1Y6MM38"/>
<dbReference type="InterPro" id="IPR013546">
    <property type="entry name" value="PII_UdlTrfase/GS_AdlTrfase"/>
</dbReference>
<feature type="domain" description="Glutamate-ammonia ligase adenylyltransferase repeated" evidence="8">
    <location>
        <begin position="45"/>
        <end position="286"/>
    </location>
</feature>
<dbReference type="HAMAP" id="MF_00802">
    <property type="entry name" value="GlnE"/>
    <property type="match status" value="1"/>
</dbReference>
<dbReference type="CDD" id="cd05401">
    <property type="entry name" value="NT_GlnE_GlnD_like"/>
    <property type="match status" value="2"/>
</dbReference>
<dbReference type="SUPFAM" id="SSF81301">
    <property type="entry name" value="Nucleotidyltransferase"/>
    <property type="match status" value="2"/>
</dbReference>
<proteinExistence type="inferred from homology"/>
<evidence type="ECO:0000256" key="3">
    <source>
        <dbReference type="ARBA" id="ARBA00022741"/>
    </source>
</evidence>
<feature type="domain" description="PII-uridylyltransferase/Glutamine-synthetase adenylyltransferase" evidence="9">
    <location>
        <begin position="855"/>
        <end position="929"/>
    </location>
</feature>